<dbReference type="GO" id="GO:0005682">
    <property type="term" value="C:U5 snRNP"/>
    <property type="evidence" value="ECO:0007669"/>
    <property type="project" value="TreeGrafter"/>
</dbReference>
<organism evidence="10 11">
    <name type="scientific">Sanghuangporus baumii</name>
    <name type="common">Phellinus baumii</name>
    <dbReference type="NCBI Taxonomy" id="108892"/>
    <lineage>
        <taxon>Eukaryota</taxon>
        <taxon>Fungi</taxon>
        <taxon>Dikarya</taxon>
        <taxon>Basidiomycota</taxon>
        <taxon>Agaricomycotina</taxon>
        <taxon>Agaricomycetes</taxon>
        <taxon>Hymenochaetales</taxon>
        <taxon>Hymenochaetaceae</taxon>
        <taxon>Sanghuangporus</taxon>
    </lineage>
</organism>
<keyword evidence="5" id="KW-0747">Spliceosome</keyword>
<dbReference type="Pfam" id="PF08799">
    <property type="entry name" value="PRP4"/>
    <property type="match status" value="1"/>
</dbReference>
<feature type="domain" description="Pre-mRNA processing factor 4 (PRP4)-like" evidence="9">
    <location>
        <begin position="102"/>
        <end position="154"/>
    </location>
</feature>
<dbReference type="GO" id="GO:0046540">
    <property type="term" value="C:U4/U6 x U5 tri-snRNP complex"/>
    <property type="evidence" value="ECO:0007669"/>
    <property type="project" value="TreeGrafter"/>
</dbReference>
<dbReference type="Gene3D" id="1.20.940.10">
    <property type="entry name" value="Functional domain of the splicing factor Prp18"/>
    <property type="match status" value="1"/>
</dbReference>
<evidence type="ECO:0000256" key="6">
    <source>
        <dbReference type="ARBA" id="ARBA00023187"/>
    </source>
</evidence>
<feature type="compositionally biased region" description="Low complexity" evidence="8">
    <location>
        <begin position="78"/>
        <end position="98"/>
    </location>
</feature>
<dbReference type="EMBL" id="LNZH02000213">
    <property type="protein sequence ID" value="OCB84928.1"/>
    <property type="molecule type" value="Genomic_DNA"/>
</dbReference>
<protein>
    <recommendedName>
        <fullName evidence="3">Pre-mRNA-splicing factor 18</fullName>
    </recommendedName>
</protein>
<dbReference type="Pfam" id="PF02840">
    <property type="entry name" value="Prp18"/>
    <property type="match status" value="1"/>
</dbReference>
<dbReference type="GO" id="GO:0071021">
    <property type="term" value="C:U2-type post-spliceosomal complex"/>
    <property type="evidence" value="ECO:0007669"/>
    <property type="project" value="TreeGrafter"/>
</dbReference>
<accession>A0A9Q5HS11</accession>
<dbReference type="PANTHER" id="PTHR13007:SF19">
    <property type="entry name" value="PRE-MRNA-SPLICING FACTOR 18"/>
    <property type="match status" value="1"/>
</dbReference>
<dbReference type="SUPFAM" id="SSF158230">
    <property type="entry name" value="PRP4-like"/>
    <property type="match status" value="1"/>
</dbReference>
<dbReference type="InterPro" id="IPR036285">
    <property type="entry name" value="PRP4-like_sf"/>
</dbReference>
<feature type="compositionally biased region" description="Basic and acidic residues" evidence="8">
    <location>
        <begin position="1"/>
        <end position="70"/>
    </location>
</feature>
<keyword evidence="4" id="KW-0507">mRNA processing</keyword>
<dbReference type="AlphaFoldDB" id="A0A9Q5HS11"/>
<evidence type="ECO:0000256" key="8">
    <source>
        <dbReference type="SAM" id="MobiDB-lite"/>
    </source>
</evidence>
<keyword evidence="7" id="KW-0539">Nucleus</keyword>
<feature type="region of interest" description="Disordered" evidence="8">
    <location>
        <begin position="1"/>
        <end position="103"/>
    </location>
</feature>
<proteinExistence type="inferred from homology"/>
<reference evidence="10" key="1">
    <citation type="submission" date="2016-06" db="EMBL/GenBank/DDBJ databases">
        <title>Draft Genome sequence of the fungus Inonotus baumii.</title>
        <authorList>
            <person name="Zhu H."/>
            <person name="Lin W."/>
        </authorList>
    </citation>
    <scope>NUCLEOTIDE SEQUENCE</scope>
    <source>
        <strain evidence="10">821</strain>
    </source>
</reference>
<dbReference type="InterPro" id="IPR039979">
    <property type="entry name" value="PRPF18"/>
</dbReference>
<dbReference type="Proteomes" id="UP000757232">
    <property type="component" value="Unassembled WGS sequence"/>
</dbReference>
<evidence type="ECO:0000256" key="2">
    <source>
        <dbReference type="ARBA" id="ARBA00008137"/>
    </source>
</evidence>
<evidence type="ECO:0000313" key="10">
    <source>
        <dbReference type="EMBL" id="OCB84928.1"/>
    </source>
</evidence>
<name>A0A9Q5HS11_SANBA</name>
<evidence type="ECO:0000259" key="9">
    <source>
        <dbReference type="SMART" id="SM00500"/>
    </source>
</evidence>
<evidence type="ECO:0000256" key="1">
    <source>
        <dbReference type="ARBA" id="ARBA00004123"/>
    </source>
</evidence>
<evidence type="ECO:0000313" key="11">
    <source>
        <dbReference type="Proteomes" id="UP000757232"/>
    </source>
</evidence>
<evidence type="ECO:0000256" key="4">
    <source>
        <dbReference type="ARBA" id="ARBA00022664"/>
    </source>
</evidence>
<keyword evidence="11" id="KW-1185">Reference proteome</keyword>
<dbReference type="SMART" id="SM00500">
    <property type="entry name" value="SFM"/>
    <property type="match status" value="1"/>
</dbReference>
<keyword evidence="6" id="KW-0508">mRNA splicing</keyword>
<comment type="subcellular location">
    <subcellularLocation>
        <location evidence="1">Nucleus</location>
    </subcellularLocation>
</comment>
<comment type="similarity">
    <text evidence="2">Belongs to the PRP18 family.</text>
</comment>
<dbReference type="OrthoDB" id="10261918at2759"/>
<comment type="caution">
    <text evidence="10">The sequence shown here is derived from an EMBL/GenBank/DDBJ whole genome shotgun (WGS) entry which is preliminary data.</text>
</comment>
<evidence type="ECO:0000256" key="7">
    <source>
        <dbReference type="ARBA" id="ARBA00023242"/>
    </source>
</evidence>
<evidence type="ECO:0000256" key="5">
    <source>
        <dbReference type="ARBA" id="ARBA00022728"/>
    </source>
</evidence>
<dbReference type="Gene3D" id="4.10.280.110">
    <property type="entry name" value="Pre-mRNA processing factor 4 domain"/>
    <property type="match status" value="1"/>
</dbReference>
<evidence type="ECO:0000256" key="3">
    <source>
        <dbReference type="ARBA" id="ARBA00018242"/>
    </source>
</evidence>
<dbReference type="GO" id="GO:0000350">
    <property type="term" value="P:generation of catalytic spliceosome for second transesterification step"/>
    <property type="evidence" value="ECO:0007669"/>
    <property type="project" value="TreeGrafter"/>
</dbReference>
<gene>
    <name evidence="10" type="ORF">A7U60_g8150</name>
</gene>
<dbReference type="SUPFAM" id="SSF47938">
    <property type="entry name" value="Functional domain of the splicing factor Prp18"/>
    <property type="match status" value="1"/>
</dbReference>
<dbReference type="InterPro" id="IPR004098">
    <property type="entry name" value="Prp18"/>
</dbReference>
<dbReference type="InterPro" id="IPR014906">
    <property type="entry name" value="PRP4-like"/>
</dbReference>
<sequence length="374" mass="42631">MSLDALKAEIAGKRKPTADEVPRPTKYLRRGELEKLKAEQERKEKEEKEKQKRKQEQNEREVAEAKERIKTARAFSNSPVPESSASARSSASPTPETSGFNISSEEAIRRLRAKGQPIRLFGESDRERRLRLRALELIEEKGHDRHGGQNDFRKALENVEIKELEAKAKGKDVDTKSKEEADISGAALIDLELIKTDPDKLYPLIYYALKKTLREWAEYMDERPEYTKQTTQGKLAAATQVQSAQYLKPLFKSLRQRVGVHVLGQDDIILTAPAQNLPSDVLARVTEIVHYMQKRQYQKANDAYLRLSIGNAPWPIGVTMVGIHERSAREKISSDQVAHVLNDEVSRKYIQSLKRLLTFSQTKYPPEDLTQLMG</sequence>
<dbReference type="PANTHER" id="PTHR13007">
    <property type="entry name" value="PRE-MRNA SPLICING FACTOR-RELATED"/>
    <property type="match status" value="1"/>
</dbReference>